<keyword evidence="3" id="KW-0731">Sigma factor</keyword>
<dbReference type="Pfam" id="PF04542">
    <property type="entry name" value="Sigma70_r2"/>
    <property type="match status" value="1"/>
</dbReference>
<proteinExistence type="inferred from homology"/>
<evidence type="ECO:0000313" key="8">
    <source>
        <dbReference type="Proteomes" id="UP000451233"/>
    </source>
</evidence>
<comment type="caution">
    <text evidence="7">The sequence shown here is derived from an EMBL/GenBank/DDBJ whole genome shotgun (WGS) entry which is preliminary data.</text>
</comment>
<keyword evidence="2" id="KW-0805">Transcription regulation</keyword>
<evidence type="ECO:0000259" key="6">
    <source>
        <dbReference type="Pfam" id="PF08281"/>
    </source>
</evidence>
<dbReference type="InterPro" id="IPR039425">
    <property type="entry name" value="RNA_pol_sigma-70-like"/>
</dbReference>
<dbReference type="InterPro" id="IPR013249">
    <property type="entry name" value="RNA_pol_sigma70_r4_t2"/>
</dbReference>
<dbReference type="SUPFAM" id="SSF88946">
    <property type="entry name" value="Sigma2 domain of RNA polymerase sigma factors"/>
    <property type="match status" value="1"/>
</dbReference>
<evidence type="ECO:0000256" key="4">
    <source>
        <dbReference type="ARBA" id="ARBA00023163"/>
    </source>
</evidence>
<gene>
    <name evidence="7" type="ORF">GS398_08070</name>
</gene>
<protein>
    <submittedName>
        <fullName evidence="7">Sigma-70 family RNA polymerase sigma factor</fullName>
    </submittedName>
</protein>
<evidence type="ECO:0000259" key="5">
    <source>
        <dbReference type="Pfam" id="PF04542"/>
    </source>
</evidence>
<reference evidence="7 8" key="1">
    <citation type="submission" date="2019-11" db="EMBL/GenBank/DDBJ databases">
        <title>Pedobacter sp. HMF7056 Genome sequencing and assembly.</title>
        <authorList>
            <person name="Kang H."/>
            <person name="Kim H."/>
            <person name="Joh K."/>
        </authorList>
    </citation>
    <scope>NUCLEOTIDE SEQUENCE [LARGE SCALE GENOMIC DNA]</scope>
    <source>
        <strain evidence="7 8">HMF7056</strain>
    </source>
</reference>
<dbReference type="GO" id="GO:0006352">
    <property type="term" value="P:DNA-templated transcription initiation"/>
    <property type="evidence" value="ECO:0007669"/>
    <property type="project" value="InterPro"/>
</dbReference>
<dbReference type="GO" id="GO:0003677">
    <property type="term" value="F:DNA binding"/>
    <property type="evidence" value="ECO:0007669"/>
    <property type="project" value="InterPro"/>
</dbReference>
<dbReference type="Pfam" id="PF08281">
    <property type="entry name" value="Sigma70_r4_2"/>
    <property type="match status" value="1"/>
</dbReference>
<dbReference type="RefSeq" id="WP_160906259.1">
    <property type="nucleotide sequence ID" value="NZ_WVHS01000002.1"/>
</dbReference>
<feature type="domain" description="RNA polymerase sigma factor 70 region 4 type 2" evidence="6">
    <location>
        <begin position="122"/>
        <end position="173"/>
    </location>
</feature>
<dbReference type="Gene3D" id="1.10.1740.10">
    <property type="match status" value="1"/>
</dbReference>
<dbReference type="EMBL" id="WVHS01000002">
    <property type="protein sequence ID" value="MXV15254.1"/>
    <property type="molecule type" value="Genomic_DNA"/>
</dbReference>
<evidence type="ECO:0000256" key="2">
    <source>
        <dbReference type="ARBA" id="ARBA00023015"/>
    </source>
</evidence>
<dbReference type="InterPro" id="IPR036388">
    <property type="entry name" value="WH-like_DNA-bd_sf"/>
</dbReference>
<sequence>MSTNKEEQLQLLVASCREGDRKAQETIFSLFSRKMFAVCLRYCRDHDEAEDVMIMGFTKVFTRIDAYKGEGSFEGWIRRIMVNSALTEYRKNAKRMYTVDIDAVQPDTEAVAYQDDTTEMKYLLSLIQGLPGHLRIAFNMFVIEGYSHKEIGEILGITEDLSKIHVFRARKQLQQKIRNAEPVFCA</sequence>
<dbReference type="Gene3D" id="1.10.10.10">
    <property type="entry name" value="Winged helix-like DNA-binding domain superfamily/Winged helix DNA-binding domain"/>
    <property type="match status" value="1"/>
</dbReference>
<dbReference type="SUPFAM" id="SSF88659">
    <property type="entry name" value="Sigma3 and sigma4 domains of RNA polymerase sigma factors"/>
    <property type="match status" value="1"/>
</dbReference>
<dbReference type="InterPro" id="IPR013325">
    <property type="entry name" value="RNA_pol_sigma_r2"/>
</dbReference>
<dbReference type="InterPro" id="IPR014284">
    <property type="entry name" value="RNA_pol_sigma-70_dom"/>
</dbReference>
<dbReference type="PANTHER" id="PTHR43133">
    <property type="entry name" value="RNA POLYMERASE ECF-TYPE SIGMA FACTO"/>
    <property type="match status" value="1"/>
</dbReference>
<dbReference type="Proteomes" id="UP000451233">
    <property type="component" value="Unassembled WGS sequence"/>
</dbReference>
<dbReference type="PANTHER" id="PTHR43133:SF46">
    <property type="entry name" value="RNA POLYMERASE SIGMA-70 FACTOR ECF SUBFAMILY"/>
    <property type="match status" value="1"/>
</dbReference>
<name>A0A7K1XW90_9SPHI</name>
<comment type="similarity">
    <text evidence="1">Belongs to the sigma-70 factor family. ECF subfamily.</text>
</comment>
<dbReference type="InterPro" id="IPR007627">
    <property type="entry name" value="RNA_pol_sigma70_r2"/>
</dbReference>
<organism evidence="7 8">
    <name type="scientific">Hufsiella ginkgonis</name>
    <dbReference type="NCBI Taxonomy" id="2695274"/>
    <lineage>
        <taxon>Bacteria</taxon>
        <taxon>Pseudomonadati</taxon>
        <taxon>Bacteroidota</taxon>
        <taxon>Sphingobacteriia</taxon>
        <taxon>Sphingobacteriales</taxon>
        <taxon>Sphingobacteriaceae</taxon>
        <taxon>Hufsiella</taxon>
    </lineage>
</organism>
<evidence type="ECO:0000256" key="3">
    <source>
        <dbReference type="ARBA" id="ARBA00023082"/>
    </source>
</evidence>
<dbReference type="NCBIfam" id="TIGR02937">
    <property type="entry name" value="sigma70-ECF"/>
    <property type="match status" value="1"/>
</dbReference>
<dbReference type="GO" id="GO:0016987">
    <property type="term" value="F:sigma factor activity"/>
    <property type="evidence" value="ECO:0007669"/>
    <property type="project" value="UniProtKB-KW"/>
</dbReference>
<keyword evidence="8" id="KW-1185">Reference proteome</keyword>
<evidence type="ECO:0000256" key="1">
    <source>
        <dbReference type="ARBA" id="ARBA00010641"/>
    </source>
</evidence>
<dbReference type="AlphaFoldDB" id="A0A7K1XW90"/>
<keyword evidence="4" id="KW-0804">Transcription</keyword>
<accession>A0A7K1XW90</accession>
<evidence type="ECO:0000313" key="7">
    <source>
        <dbReference type="EMBL" id="MXV15254.1"/>
    </source>
</evidence>
<dbReference type="InterPro" id="IPR013324">
    <property type="entry name" value="RNA_pol_sigma_r3/r4-like"/>
</dbReference>
<feature type="domain" description="RNA polymerase sigma-70 region 2" evidence="5">
    <location>
        <begin position="31"/>
        <end position="94"/>
    </location>
</feature>